<evidence type="ECO:0000256" key="3">
    <source>
        <dbReference type="ARBA" id="ARBA00023157"/>
    </source>
</evidence>
<evidence type="ECO:0000256" key="2">
    <source>
        <dbReference type="ARBA" id="ARBA00022982"/>
    </source>
</evidence>
<evidence type="ECO:0000259" key="5">
    <source>
        <dbReference type="PROSITE" id="PS51352"/>
    </source>
</evidence>
<protein>
    <submittedName>
        <fullName evidence="6">Thioredoxin TrxC</fullName>
    </submittedName>
</protein>
<dbReference type="NCBIfam" id="NF008229">
    <property type="entry name" value="PRK10996.1"/>
    <property type="match status" value="1"/>
</dbReference>
<evidence type="ECO:0000313" key="6">
    <source>
        <dbReference type="EMBL" id="MBQ0930183.1"/>
    </source>
</evidence>
<dbReference type="PROSITE" id="PS51352">
    <property type="entry name" value="THIOREDOXIN_2"/>
    <property type="match status" value="1"/>
</dbReference>
<gene>
    <name evidence="6" type="primary">trxC</name>
    <name evidence="6" type="ORF">KAK03_06745</name>
</gene>
<dbReference type="InterPro" id="IPR013766">
    <property type="entry name" value="Thioredoxin_domain"/>
</dbReference>
<dbReference type="PROSITE" id="PS00194">
    <property type="entry name" value="THIOREDOXIN_1"/>
    <property type="match status" value="1"/>
</dbReference>
<dbReference type="CDD" id="cd02947">
    <property type="entry name" value="TRX_family"/>
    <property type="match status" value="1"/>
</dbReference>
<organism evidence="6 7">
    <name type="scientific">Ideonella alba</name>
    <dbReference type="NCBI Taxonomy" id="2824118"/>
    <lineage>
        <taxon>Bacteria</taxon>
        <taxon>Pseudomonadati</taxon>
        <taxon>Pseudomonadota</taxon>
        <taxon>Betaproteobacteria</taxon>
        <taxon>Burkholderiales</taxon>
        <taxon>Sphaerotilaceae</taxon>
        <taxon>Ideonella</taxon>
    </lineage>
</organism>
<keyword evidence="3" id="KW-1015">Disulfide bond</keyword>
<reference evidence="6 7" key="1">
    <citation type="submission" date="2021-04" db="EMBL/GenBank/DDBJ databases">
        <title>The genome sequence of Ideonella sp. 3Y2.</title>
        <authorList>
            <person name="Liu Y."/>
        </authorList>
    </citation>
    <scope>NUCLEOTIDE SEQUENCE [LARGE SCALE GENOMIC DNA]</scope>
    <source>
        <strain evidence="6 7">3Y2</strain>
    </source>
</reference>
<evidence type="ECO:0000256" key="4">
    <source>
        <dbReference type="ARBA" id="ARBA00023284"/>
    </source>
</evidence>
<keyword evidence="4" id="KW-0676">Redox-active center</keyword>
<name>A0A941BG67_9BURK</name>
<dbReference type="PANTHER" id="PTHR45663">
    <property type="entry name" value="GEO12009P1"/>
    <property type="match status" value="1"/>
</dbReference>
<proteinExistence type="predicted"/>
<comment type="caution">
    <text evidence="6">The sequence shown here is derived from an EMBL/GenBank/DDBJ whole genome shotgun (WGS) entry which is preliminary data.</text>
</comment>
<dbReference type="Gene3D" id="3.40.30.10">
    <property type="entry name" value="Glutaredoxin"/>
    <property type="match status" value="1"/>
</dbReference>
<feature type="domain" description="Thioredoxin" evidence="5">
    <location>
        <begin position="38"/>
        <end position="143"/>
    </location>
</feature>
<dbReference type="EMBL" id="JAGQDD010000003">
    <property type="protein sequence ID" value="MBQ0930183.1"/>
    <property type="molecule type" value="Genomic_DNA"/>
</dbReference>
<dbReference type="InterPro" id="IPR036249">
    <property type="entry name" value="Thioredoxin-like_sf"/>
</dbReference>
<evidence type="ECO:0000313" key="7">
    <source>
        <dbReference type="Proteomes" id="UP000676246"/>
    </source>
</evidence>
<dbReference type="Proteomes" id="UP000676246">
    <property type="component" value="Unassembled WGS sequence"/>
</dbReference>
<dbReference type="SUPFAM" id="SSF52833">
    <property type="entry name" value="Thioredoxin-like"/>
    <property type="match status" value="1"/>
</dbReference>
<keyword evidence="1" id="KW-0813">Transport</keyword>
<dbReference type="GO" id="GO:0005829">
    <property type="term" value="C:cytosol"/>
    <property type="evidence" value="ECO:0007669"/>
    <property type="project" value="TreeGrafter"/>
</dbReference>
<accession>A0A941BG67</accession>
<dbReference type="PANTHER" id="PTHR45663:SF11">
    <property type="entry name" value="GEO12009P1"/>
    <property type="match status" value="1"/>
</dbReference>
<dbReference type="PRINTS" id="PR00421">
    <property type="entry name" value="THIOREDOXIN"/>
</dbReference>
<keyword evidence="7" id="KW-1185">Reference proteome</keyword>
<dbReference type="InterPro" id="IPR049299">
    <property type="entry name" value="Thio2_N"/>
</dbReference>
<dbReference type="Pfam" id="PF00085">
    <property type="entry name" value="Thioredoxin"/>
    <property type="match status" value="1"/>
</dbReference>
<dbReference type="Pfam" id="PF21352">
    <property type="entry name" value="Zn_ribbon_Thio2"/>
    <property type="match status" value="1"/>
</dbReference>
<evidence type="ECO:0000256" key="1">
    <source>
        <dbReference type="ARBA" id="ARBA00022448"/>
    </source>
</evidence>
<dbReference type="AlphaFoldDB" id="A0A941BG67"/>
<dbReference type="InterPro" id="IPR017937">
    <property type="entry name" value="Thioredoxin_CS"/>
</dbReference>
<sequence length="143" mass="15030">MDSSHAPHIVCTHCGATNRVPAQRLGEDPRCGRCGHALLPGEPVELTDANFAQVVNGTDLPVIVDVWAAWCGPCRMMAPQFAAAAAQMKGRALFAKLDSDAHPRTAGALGIRSIPTLIRLQRGQELARQSGALPAAQIVAFAG</sequence>
<dbReference type="GO" id="GO:0045454">
    <property type="term" value="P:cell redox homeostasis"/>
    <property type="evidence" value="ECO:0007669"/>
    <property type="project" value="TreeGrafter"/>
</dbReference>
<keyword evidence="2" id="KW-0249">Electron transport</keyword>
<dbReference type="Gene3D" id="2.30.30.380">
    <property type="entry name" value="Zn-finger domain of Sec23/24"/>
    <property type="match status" value="1"/>
</dbReference>
<dbReference type="GO" id="GO:0015035">
    <property type="term" value="F:protein-disulfide reductase activity"/>
    <property type="evidence" value="ECO:0007669"/>
    <property type="project" value="TreeGrafter"/>
</dbReference>
<dbReference type="RefSeq" id="WP_210852679.1">
    <property type="nucleotide sequence ID" value="NZ_JAGQDD010000003.1"/>
</dbReference>